<reference evidence="1 2" key="1">
    <citation type="submission" date="2020-07" db="EMBL/GenBank/DDBJ databases">
        <title>Sequencing the genomes of 1000 actinobacteria strains.</title>
        <authorList>
            <person name="Klenk H.-P."/>
        </authorList>
    </citation>
    <scope>NUCLEOTIDE SEQUENCE [LARGE SCALE GENOMIC DNA]</scope>
    <source>
        <strain evidence="1 2">DSM 102047</strain>
    </source>
</reference>
<comment type="caution">
    <text evidence="1">The sequence shown here is derived from an EMBL/GenBank/DDBJ whole genome shotgun (WGS) entry which is preliminary data.</text>
</comment>
<gene>
    <name evidence="1" type="ORF">FHU41_000143</name>
</gene>
<dbReference type="GO" id="GO:0004601">
    <property type="term" value="F:peroxidase activity"/>
    <property type="evidence" value="ECO:0007669"/>
    <property type="project" value="UniProtKB-KW"/>
</dbReference>
<keyword evidence="1" id="KW-0575">Peroxidase</keyword>
<evidence type="ECO:0000313" key="1">
    <source>
        <dbReference type="EMBL" id="NYE93922.1"/>
    </source>
</evidence>
<dbReference type="EMBL" id="JACBYQ010000001">
    <property type="protein sequence ID" value="NYE93922.1"/>
    <property type="molecule type" value="Genomic_DNA"/>
</dbReference>
<protein>
    <submittedName>
        <fullName evidence="1">Alkylhydroperoxidase family enzyme</fullName>
    </submittedName>
</protein>
<keyword evidence="2" id="KW-1185">Reference proteome</keyword>
<dbReference type="Proteomes" id="UP000521748">
    <property type="component" value="Unassembled WGS sequence"/>
</dbReference>
<accession>A0A7Y9S647</accession>
<name>A0A7Y9S647_9MICC</name>
<organism evidence="1 2">
    <name type="scientific">Psychromicrobium silvestre</name>
    <dbReference type="NCBI Taxonomy" id="1645614"/>
    <lineage>
        <taxon>Bacteria</taxon>
        <taxon>Bacillati</taxon>
        <taxon>Actinomycetota</taxon>
        <taxon>Actinomycetes</taxon>
        <taxon>Micrococcales</taxon>
        <taxon>Micrococcaceae</taxon>
        <taxon>Psychromicrobium</taxon>
    </lineage>
</organism>
<sequence>MSSFYTEFYTEEEHPSLVLSIAAINVWNRSNIAAAQPPGKSGVERSKMIVR</sequence>
<dbReference type="AlphaFoldDB" id="A0A7Y9S647"/>
<proteinExistence type="predicted"/>
<keyword evidence="1" id="KW-0560">Oxidoreductase</keyword>
<dbReference type="RefSeq" id="WP_179387756.1">
    <property type="nucleotide sequence ID" value="NZ_JACBYQ010000001.1"/>
</dbReference>
<evidence type="ECO:0000313" key="2">
    <source>
        <dbReference type="Proteomes" id="UP000521748"/>
    </source>
</evidence>